<dbReference type="PROSITE" id="PS50109">
    <property type="entry name" value="HIS_KIN"/>
    <property type="match status" value="1"/>
</dbReference>
<keyword evidence="8 14" id="KW-0547">Nucleotide-binding</keyword>
<dbReference type="GO" id="GO:0000155">
    <property type="term" value="F:phosphorelay sensor kinase activity"/>
    <property type="evidence" value="ECO:0007669"/>
    <property type="project" value="UniProtKB-UniRule"/>
</dbReference>
<feature type="domain" description="HAMP" evidence="18">
    <location>
        <begin position="201"/>
        <end position="253"/>
    </location>
</feature>
<dbReference type="GO" id="GO:0005524">
    <property type="term" value="F:ATP binding"/>
    <property type="evidence" value="ECO:0007669"/>
    <property type="project" value="UniProtKB-UniRule"/>
</dbReference>
<dbReference type="Pfam" id="PF00672">
    <property type="entry name" value="HAMP"/>
    <property type="match status" value="1"/>
</dbReference>
<dbReference type="GO" id="GO:0046983">
    <property type="term" value="F:protein dimerization activity"/>
    <property type="evidence" value="ECO:0007669"/>
    <property type="project" value="UniProtKB-UniRule"/>
</dbReference>
<evidence type="ECO:0000256" key="1">
    <source>
        <dbReference type="ARBA" id="ARBA00000085"/>
    </source>
</evidence>
<dbReference type="InterPro" id="IPR029095">
    <property type="entry name" value="NarX-like_N"/>
</dbReference>
<evidence type="ECO:0000256" key="12">
    <source>
        <dbReference type="ARBA" id="ARBA00023012"/>
    </source>
</evidence>
<dbReference type="InterPro" id="IPR042295">
    <property type="entry name" value="NarX-like_N_sf"/>
</dbReference>
<dbReference type="Gene3D" id="3.30.450.40">
    <property type="match status" value="1"/>
</dbReference>
<dbReference type="Gene3D" id="3.30.565.10">
    <property type="entry name" value="Histidine kinase-like ATPase, C-terminal domain"/>
    <property type="match status" value="1"/>
</dbReference>
<dbReference type="SUPFAM" id="SSF55781">
    <property type="entry name" value="GAF domain-like"/>
    <property type="match status" value="1"/>
</dbReference>
<evidence type="ECO:0000259" key="17">
    <source>
        <dbReference type="PROSITE" id="PS50109"/>
    </source>
</evidence>
<dbReference type="SMART" id="SM00304">
    <property type="entry name" value="HAMP"/>
    <property type="match status" value="1"/>
</dbReference>
<keyword evidence="10 14" id="KW-0067">ATP-binding</keyword>
<dbReference type="InterPro" id="IPR029016">
    <property type="entry name" value="GAF-like_dom_sf"/>
</dbReference>
<evidence type="ECO:0000256" key="13">
    <source>
        <dbReference type="ARBA" id="ARBA00023136"/>
    </source>
</evidence>
<dbReference type="EMBL" id="CP029822">
    <property type="protein sequence ID" value="AZS50469.1"/>
    <property type="molecule type" value="Genomic_DNA"/>
</dbReference>
<keyword evidence="12 14" id="KW-0902">Two-component regulatory system</keyword>
<keyword evidence="9 14" id="KW-0418">Kinase</keyword>
<dbReference type="CDD" id="cd16917">
    <property type="entry name" value="HATPase_UhpB-NarQ-NarX-like"/>
    <property type="match status" value="1"/>
</dbReference>
<gene>
    <name evidence="19" type="ORF">DM558_06635</name>
</gene>
<dbReference type="Gene3D" id="1.10.8.500">
    <property type="entry name" value="HAMP domain in histidine kinase"/>
    <property type="match status" value="1"/>
</dbReference>
<dbReference type="GO" id="GO:0005886">
    <property type="term" value="C:plasma membrane"/>
    <property type="evidence" value="ECO:0007669"/>
    <property type="project" value="UniProtKB-SubCell"/>
</dbReference>
<dbReference type="Gene3D" id="1.20.120.960">
    <property type="entry name" value="Histidine kinase NarX, sensor domain"/>
    <property type="match status" value="1"/>
</dbReference>
<dbReference type="InterPro" id="IPR005467">
    <property type="entry name" value="His_kinase_dom"/>
</dbReference>
<dbReference type="Proteomes" id="UP000273143">
    <property type="component" value="Chromosome"/>
</dbReference>
<dbReference type="Pfam" id="PF13675">
    <property type="entry name" value="PilJ"/>
    <property type="match status" value="1"/>
</dbReference>
<accession>A0A3Q9JIU1</accession>
<keyword evidence="13 14" id="KW-0472">Membrane</keyword>
<dbReference type="Gene3D" id="1.20.5.1930">
    <property type="match status" value="1"/>
</dbReference>
<evidence type="ECO:0000256" key="15">
    <source>
        <dbReference type="SAM" id="Coils"/>
    </source>
</evidence>
<evidence type="ECO:0000256" key="2">
    <source>
        <dbReference type="ARBA" id="ARBA00004429"/>
    </source>
</evidence>
<evidence type="ECO:0000313" key="19">
    <source>
        <dbReference type="EMBL" id="AZS50469.1"/>
    </source>
</evidence>
<dbReference type="CDD" id="cd06225">
    <property type="entry name" value="HAMP"/>
    <property type="match status" value="1"/>
</dbReference>
<keyword evidence="6 14" id="KW-0808">Transferase</keyword>
<feature type="domain" description="Histidine kinase" evidence="17">
    <location>
        <begin position="450"/>
        <end position="644"/>
    </location>
</feature>
<name>A0A3Q9JIU1_9GAMM</name>
<dbReference type="InterPro" id="IPR016380">
    <property type="entry name" value="Sig_transdc_His_kin_NarX/NarQ"/>
</dbReference>
<dbReference type="SUPFAM" id="SSF158472">
    <property type="entry name" value="HAMP domain-like"/>
    <property type="match status" value="1"/>
</dbReference>
<dbReference type="PIRSF" id="PIRSF003167">
    <property type="entry name" value="STHK_NarX/NarQ"/>
    <property type="match status" value="1"/>
</dbReference>
<evidence type="ECO:0000256" key="7">
    <source>
        <dbReference type="ARBA" id="ARBA00022692"/>
    </source>
</evidence>
<keyword evidence="15" id="KW-0175">Coiled coil</keyword>
<keyword evidence="5" id="KW-0597">Phosphoprotein</keyword>
<evidence type="ECO:0000256" key="5">
    <source>
        <dbReference type="ARBA" id="ARBA00022553"/>
    </source>
</evidence>
<dbReference type="PANTHER" id="PTHR24421">
    <property type="entry name" value="NITRATE/NITRITE SENSOR PROTEIN NARX-RELATED"/>
    <property type="match status" value="1"/>
</dbReference>
<evidence type="ECO:0000313" key="20">
    <source>
        <dbReference type="Proteomes" id="UP000273143"/>
    </source>
</evidence>
<dbReference type="InterPro" id="IPR050482">
    <property type="entry name" value="Sensor_HK_TwoCompSys"/>
</dbReference>
<keyword evidence="11 16" id="KW-1133">Transmembrane helix</keyword>
<evidence type="ECO:0000259" key="18">
    <source>
        <dbReference type="PROSITE" id="PS50885"/>
    </source>
</evidence>
<evidence type="ECO:0000256" key="10">
    <source>
        <dbReference type="ARBA" id="ARBA00022840"/>
    </source>
</evidence>
<dbReference type="InterPro" id="IPR036890">
    <property type="entry name" value="HATPase_C_sf"/>
</dbReference>
<dbReference type="SUPFAM" id="SSF55874">
    <property type="entry name" value="ATPase domain of HSP90 chaperone/DNA topoisomerase II/histidine kinase"/>
    <property type="match status" value="1"/>
</dbReference>
<dbReference type="InterPro" id="IPR003594">
    <property type="entry name" value="HATPase_dom"/>
</dbReference>
<dbReference type="KEGG" id="emo:DM558_06635"/>
<organism evidence="19 20">
    <name type="scientific">Entomomonas moraniae</name>
    <dbReference type="NCBI Taxonomy" id="2213226"/>
    <lineage>
        <taxon>Bacteria</taxon>
        <taxon>Pseudomonadati</taxon>
        <taxon>Pseudomonadota</taxon>
        <taxon>Gammaproteobacteria</taxon>
        <taxon>Pseudomonadales</taxon>
        <taxon>Pseudomonadaceae</taxon>
        <taxon>Entomomonas</taxon>
    </lineage>
</organism>
<dbReference type="InterPro" id="IPR011712">
    <property type="entry name" value="Sig_transdc_His_kin_sub3_dim/P"/>
</dbReference>
<dbReference type="PROSITE" id="PS50885">
    <property type="entry name" value="HAMP"/>
    <property type="match status" value="1"/>
</dbReference>
<dbReference type="Pfam" id="PF02518">
    <property type="entry name" value="HATPase_c"/>
    <property type="match status" value="1"/>
</dbReference>
<sequence length="648" mass="73323">MVKVVYGKPTHNLIESTSRKHSLSTKLLVSVILWVVGALIVTGYALAFLWQLESGGIAINQAGSLRMRVYHMVVILEQPNNQAQLQQEKEHFSYILHNLKMTDSSTLLLSQSPAIESQILQVNQSWTQQILPLIDELSQTHQKISSEELKTIDQFVNDIDKLVKLMETKNTQHISWLRFIQSILIIMVVFSAFTAIYLLYRLVIAPLVILQEGITQLSLGNLSKRITLARKDEFGVVSIGFNEMAKNLEDLYNNLEQKVSEKTAELEKNNHELSSLYSMSSFLHESHTEEVMTKGFLKHIINISRANAGSIRLLDKTNNRLNYVASLGLPDELFTTPECSSINGCFCGTIATQESNNATAINLSANASNVTYCIKKLFEHLIVFHIKHNNNSIGVMTLYYKDPQAILSPQTTHLIEILTDQLAVALENQQLVLSDKHLAVMEERNLMAQGLHDSIAQSLSFLNLQVQMLQTALAHNETKQIEQTVNFIQQGIQECYDDVRELLLNFRVRLDKKETFRDVVQKLLDRFKTQTKIDVNINRSGNGPSLNQEQELQVIFILQEALSNIRKHAQCTEVNLNIIYDDYFAMSISDNGCGFEKEEIEKKKTRHVGLSIMSERAAQISATIDISSELNRGTTILLTIPKEQRGVL</sequence>
<keyword evidence="4 14" id="KW-0997">Cell inner membrane</keyword>
<reference evidence="20" key="1">
    <citation type="submission" date="2018-06" db="EMBL/GenBank/DDBJ databases">
        <title>Complete genome of Pseudomonas insecticola strain QZS01.</title>
        <authorList>
            <person name="Wang J."/>
            <person name="Su Q."/>
        </authorList>
    </citation>
    <scope>NUCLEOTIDE SEQUENCE [LARGE SCALE GENOMIC DNA]</scope>
    <source>
        <strain evidence="20">QZS01</strain>
    </source>
</reference>
<dbReference type="AlphaFoldDB" id="A0A3Q9JIU1"/>
<evidence type="ECO:0000256" key="11">
    <source>
        <dbReference type="ARBA" id="ARBA00022989"/>
    </source>
</evidence>
<dbReference type="EC" id="2.7.13.3" evidence="14"/>
<feature type="transmembrane region" description="Helical" evidence="16">
    <location>
        <begin position="176"/>
        <end position="200"/>
    </location>
</feature>
<protein>
    <recommendedName>
        <fullName evidence="14">Sensor protein</fullName>
        <ecNumber evidence="14">2.7.13.3</ecNumber>
    </recommendedName>
</protein>
<evidence type="ECO:0000256" key="3">
    <source>
        <dbReference type="ARBA" id="ARBA00022475"/>
    </source>
</evidence>
<keyword evidence="7 16" id="KW-0812">Transmembrane</keyword>
<evidence type="ECO:0000256" key="4">
    <source>
        <dbReference type="ARBA" id="ARBA00022519"/>
    </source>
</evidence>
<comment type="subcellular location">
    <subcellularLocation>
        <location evidence="2">Cell inner membrane</location>
        <topology evidence="2">Multi-pass membrane protein</topology>
    </subcellularLocation>
</comment>
<feature type="coiled-coil region" evidence="15">
    <location>
        <begin position="241"/>
        <end position="272"/>
    </location>
</feature>
<comment type="catalytic activity">
    <reaction evidence="1 14">
        <text>ATP + protein L-histidine = ADP + protein N-phospho-L-histidine.</text>
        <dbReference type="EC" id="2.7.13.3"/>
    </reaction>
</comment>
<evidence type="ECO:0000256" key="9">
    <source>
        <dbReference type="ARBA" id="ARBA00022777"/>
    </source>
</evidence>
<evidence type="ECO:0000256" key="8">
    <source>
        <dbReference type="ARBA" id="ARBA00022741"/>
    </source>
</evidence>
<dbReference type="PANTHER" id="PTHR24421:SF10">
    <property type="entry name" value="NITRATE_NITRITE SENSOR PROTEIN NARQ"/>
    <property type="match status" value="1"/>
</dbReference>
<proteinExistence type="predicted"/>
<evidence type="ECO:0000256" key="6">
    <source>
        <dbReference type="ARBA" id="ARBA00022679"/>
    </source>
</evidence>
<evidence type="ECO:0000256" key="14">
    <source>
        <dbReference type="PIRNR" id="PIRNR003167"/>
    </source>
</evidence>
<evidence type="ECO:0000256" key="16">
    <source>
        <dbReference type="SAM" id="Phobius"/>
    </source>
</evidence>
<dbReference type="Pfam" id="PF07730">
    <property type="entry name" value="HisKA_3"/>
    <property type="match status" value="1"/>
</dbReference>
<keyword evidence="3 14" id="KW-1003">Cell membrane</keyword>
<keyword evidence="20" id="KW-1185">Reference proteome</keyword>
<dbReference type="InterPro" id="IPR003660">
    <property type="entry name" value="HAMP_dom"/>
</dbReference>
<dbReference type="SMART" id="SM00387">
    <property type="entry name" value="HATPase_c"/>
    <property type="match status" value="1"/>
</dbReference>
<feature type="transmembrane region" description="Helical" evidence="16">
    <location>
        <begin position="27"/>
        <end position="50"/>
    </location>
</feature>